<dbReference type="PANTHER" id="PTHR10188:SF6">
    <property type="entry name" value="N(4)-(BETA-N-ACETYLGLUCOSAMINYL)-L-ASPARAGINASE"/>
    <property type="match status" value="1"/>
</dbReference>
<keyword evidence="5" id="KW-1185">Reference proteome</keyword>
<name>K9VVN1_9CYAN</name>
<dbReference type="InterPro" id="IPR029055">
    <property type="entry name" value="Ntn_hydrolases_N"/>
</dbReference>
<sequence length="319" mass="33916">MSVNQIQPKLIIHGGAGSSLKGKEGIEAVRKSLYAIVEEVYALLIAGASAQAAVVHGCHLLEDNPRFNAGTGSVLQSDGQIRMSAALMDGSSQRFSGVINVSKVQHPIKLAQSLQQFPDRVLSDYGSAELARELQIPLYNPLTTIRLKEWLQERDENFIKEAAGVVAEKELVVPEKAGVGTIGVVVLDNQGGIAAGTSTGGKGFERIGRVSDSAMPAGNYATEFAGISCTGIGEDIIDECLAARIVVRVTDGMSLPQAFERSFTESQQHKRDLGAIGIDATGAIAWGKTSEVLLAAYHTGEQMGDTLEWMDNALFGFIV</sequence>
<dbReference type="PANTHER" id="PTHR10188">
    <property type="entry name" value="L-ASPARAGINASE"/>
    <property type="match status" value="1"/>
</dbReference>
<dbReference type="InterPro" id="IPR000246">
    <property type="entry name" value="Peptidase_T2"/>
</dbReference>
<dbReference type="PATRIC" id="fig|1173022.3.peg.1374"/>
<dbReference type="KEGG" id="cep:Cri9333_1268"/>
<dbReference type="OrthoDB" id="9780217at2"/>
<dbReference type="CDD" id="cd14949">
    <property type="entry name" value="Asparaginase_2_like_3"/>
    <property type="match status" value="1"/>
</dbReference>
<evidence type="ECO:0000256" key="1">
    <source>
        <dbReference type="PIRSR" id="PIRSR600246-1"/>
    </source>
</evidence>
<dbReference type="SUPFAM" id="SSF56235">
    <property type="entry name" value="N-terminal nucleophile aminohydrolases (Ntn hydrolases)"/>
    <property type="match status" value="1"/>
</dbReference>
<feature type="binding site" evidence="2">
    <location>
        <begin position="230"/>
        <end position="233"/>
    </location>
    <ligand>
        <name>substrate</name>
    </ligand>
</feature>
<evidence type="ECO:0000313" key="4">
    <source>
        <dbReference type="EMBL" id="AFZ12168.1"/>
    </source>
</evidence>
<dbReference type="HOGENOM" id="CLU_021603_1_2_3"/>
<accession>K9VVN1</accession>
<feature type="site" description="Cleavage; by autolysis" evidence="3">
    <location>
        <begin position="180"/>
        <end position="181"/>
    </location>
</feature>
<evidence type="ECO:0000256" key="3">
    <source>
        <dbReference type="PIRSR" id="PIRSR600246-3"/>
    </source>
</evidence>
<keyword evidence="4" id="KW-0378">Hydrolase</keyword>
<dbReference type="eggNOG" id="COG1446">
    <property type="taxonomic scope" value="Bacteria"/>
</dbReference>
<protein>
    <submittedName>
        <fullName evidence="4">Beta-aspartyl-peptidase</fullName>
        <ecNumber evidence="4">3.4.19.5</ecNumber>
    </submittedName>
</protein>
<evidence type="ECO:0000313" key="5">
    <source>
        <dbReference type="Proteomes" id="UP000010472"/>
    </source>
</evidence>
<proteinExistence type="predicted"/>
<dbReference type="GO" id="GO:0016811">
    <property type="term" value="F:hydrolase activity, acting on carbon-nitrogen (but not peptide) bonds, in linear amides"/>
    <property type="evidence" value="ECO:0007669"/>
    <property type="project" value="UniProtKB-ARBA"/>
</dbReference>
<feature type="active site" description="Nucleophile" evidence="1">
    <location>
        <position position="181"/>
    </location>
</feature>
<organism evidence="4 5">
    <name type="scientific">Crinalium epipsammum PCC 9333</name>
    <dbReference type="NCBI Taxonomy" id="1173022"/>
    <lineage>
        <taxon>Bacteria</taxon>
        <taxon>Bacillati</taxon>
        <taxon>Cyanobacteriota</taxon>
        <taxon>Cyanophyceae</taxon>
        <taxon>Gomontiellales</taxon>
        <taxon>Gomontiellaceae</taxon>
        <taxon>Crinalium</taxon>
    </lineage>
</organism>
<dbReference type="GO" id="GO:0008798">
    <property type="term" value="F:beta-aspartyl-peptidase activity"/>
    <property type="evidence" value="ECO:0007669"/>
    <property type="project" value="UniProtKB-EC"/>
</dbReference>
<reference evidence="4 5" key="1">
    <citation type="submission" date="2012-06" db="EMBL/GenBank/DDBJ databases">
        <title>Finished chromosome of genome of Crinalium epipsammum PCC 9333.</title>
        <authorList>
            <consortium name="US DOE Joint Genome Institute"/>
            <person name="Gugger M."/>
            <person name="Coursin T."/>
            <person name="Rippka R."/>
            <person name="Tandeau De Marsac N."/>
            <person name="Huntemann M."/>
            <person name="Wei C.-L."/>
            <person name="Han J."/>
            <person name="Detter J.C."/>
            <person name="Han C."/>
            <person name="Tapia R."/>
            <person name="Davenport K."/>
            <person name="Daligault H."/>
            <person name="Erkkila T."/>
            <person name="Gu W."/>
            <person name="Munk A.C.C."/>
            <person name="Teshima H."/>
            <person name="Xu Y."/>
            <person name="Chain P."/>
            <person name="Chen A."/>
            <person name="Krypides N."/>
            <person name="Mavromatis K."/>
            <person name="Markowitz V."/>
            <person name="Szeto E."/>
            <person name="Ivanova N."/>
            <person name="Mikhailova N."/>
            <person name="Ovchinnikova G."/>
            <person name="Pagani I."/>
            <person name="Pati A."/>
            <person name="Goodwin L."/>
            <person name="Peters L."/>
            <person name="Pitluck S."/>
            <person name="Woyke T."/>
            <person name="Kerfeld C."/>
        </authorList>
    </citation>
    <scope>NUCLEOTIDE SEQUENCE [LARGE SCALE GENOMIC DNA]</scope>
    <source>
        <strain evidence="4 5">PCC 9333</strain>
    </source>
</reference>
<gene>
    <name evidence="4" type="ORF">Cri9333_1268</name>
</gene>
<evidence type="ECO:0000256" key="2">
    <source>
        <dbReference type="PIRSR" id="PIRSR600246-2"/>
    </source>
</evidence>
<dbReference type="AlphaFoldDB" id="K9VVN1"/>
<dbReference type="Proteomes" id="UP000010472">
    <property type="component" value="Chromosome"/>
</dbReference>
<dbReference type="Pfam" id="PF01112">
    <property type="entry name" value="Asparaginase_2"/>
    <property type="match status" value="1"/>
</dbReference>
<dbReference type="EC" id="3.4.19.5" evidence="4"/>
<dbReference type="EMBL" id="CP003620">
    <property type="protein sequence ID" value="AFZ12168.1"/>
    <property type="molecule type" value="Genomic_DNA"/>
</dbReference>
<dbReference type="RefSeq" id="WP_015202290.1">
    <property type="nucleotide sequence ID" value="NC_019753.1"/>
</dbReference>
<dbReference type="Gene3D" id="3.60.20.30">
    <property type="entry name" value="(Glycosyl)asparaginase"/>
    <property type="match status" value="1"/>
</dbReference>
<dbReference type="STRING" id="1173022.Cri9333_1268"/>
<feature type="binding site" evidence="2">
    <location>
        <begin position="209"/>
        <end position="212"/>
    </location>
    <ligand>
        <name>substrate</name>
    </ligand>
</feature>